<evidence type="ECO:0000256" key="7">
    <source>
        <dbReference type="ARBA" id="ARBA00038408"/>
    </source>
</evidence>
<comment type="subcellular location">
    <subcellularLocation>
        <location evidence="1">Cell membrane</location>
        <topology evidence="1">Single-pass type II membrane protein</topology>
    </subcellularLocation>
</comment>
<comment type="similarity">
    <text evidence="7">Belongs to the PpiD chaperone family.</text>
</comment>
<keyword evidence="2" id="KW-1003">Cell membrane</keyword>
<dbReference type="SUPFAM" id="SSF109998">
    <property type="entry name" value="Triger factor/SurA peptide-binding domain-like"/>
    <property type="match status" value="1"/>
</dbReference>
<name>A0A843Y7A3_9RHOB</name>
<accession>A0A843Y7A3</accession>
<reference evidence="9 10" key="1">
    <citation type="submission" date="2019-10" db="EMBL/GenBank/DDBJ databases">
        <title>Epibacterium sp. nov., isolated from seawater.</title>
        <authorList>
            <person name="Zhang X."/>
            <person name="Li N."/>
        </authorList>
    </citation>
    <scope>NUCLEOTIDE SEQUENCE [LARGE SCALE GENOMIC DNA]</scope>
    <source>
        <strain evidence="9 10">SM1979</strain>
    </source>
</reference>
<dbReference type="RefSeq" id="WP_153213960.1">
    <property type="nucleotide sequence ID" value="NZ_WIBF01000001.1"/>
</dbReference>
<evidence type="ECO:0000256" key="3">
    <source>
        <dbReference type="ARBA" id="ARBA00022692"/>
    </source>
</evidence>
<dbReference type="Pfam" id="PF13624">
    <property type="entry name" value="SurA_N_3"/>
    <property type="match status" value="1"/>
</dbReference>
<proteinExistence type="inferred from homology"/>
<dbReference type="SUPFAM" id="SSF54534">
    <property type="entry name" value="FKBP-like"/>
    <property type="match status" value="1"/>
</dbReference>
<dbReference type="Pfam" id="PF13145">
    <property type="entry name" value="Rotamase_2"/>
    <property type="match status" value="1"/>
</dbReference>
<dbReference type="InterPro" id="IPR027304">
    <property type="entry name" value="Trigger_fact/SurA_dom_sf"/>
</dbReference>
<evidence type="ECO:0000313" key="9">
    <source>
        <dbReference type="EMBL" id="MQQ07040.1"/>
    </source>
</evidence>
<keyword evidence="4" id="KW-1133">Transmembrane helix</keyword>
<keyword evidence="9" id="KW-0413">Isomerase</keyword>
<evidence type="ECO:0000313" key="10">
    <source>
        <dbReference type="Proteomes" id="UP000444174"/>
    </source>
</evidence>
<keyword evidence="5" id="KW-0472">Membrane</keyword>
<dbReference type="GO" id="GO:0003755">
    <property type="term" value="F:peptidyl-prolyl cis-trans isomerase activity"/>
    <property type="evidence" value="ECO:0007669"/>
    <property type="project" value="InterPro"/>
</dbReference>
<comment type="caution">
    <text evidence="9">The sequence shown here is derived from an EMBL/GenBank/DDBJ whole genome shotgun (WGS) entry which is preliminary data.</text>
</comment>
<dbReference type="EMBL" id="WIBF01000001">
    <property type="protein sequence ID" value="MQQ07040.1"/>
    <property type="molecule type" value="Genomic_DNA"/>
</dbReference>
<keyword evidence="3" id="KW-0812">Transmembrane</keyword>
<keyword evidence="6" id="KW-0143">Chaperone</keyword>
<sequence>MKKLSKTFVWILMGMLILGLAGFGAVSFTGSGTAVATVGDEEVSINDYARALQQEQRAIQAQSGQAFSISQMIELGLDRTTLNRLVSVAAIDNEVKRIGVSSGDDNLLREISEIPAFQGIDGSFDREAYGFALQNAGLSEREFEADIRQETARTLVQGAVISGVKMPETMRATLLNYVGSRRSFSYVLLSPQDVILPQVAASDAELQTFYDENIAAFTLPETKVITYVQLSPEMVMADIDVEEAALVELYEQRADQYNLPARRLVERLVFGDQAAAEAAKARIDAGEVTFEGLVAERGLDLADIDLGDLTPDALGDAAEGVFAVAAGAVTAPLPSDLGPALYRVNGILDARNTSLDEVRDELRRELAGDRARRLIEARAEDIEDLLAGGVTLEELANSDGLSLGQINWTADSDADIAAYDGFRNRAAAVTLDDFPTVDFLADGSLYALRLDETLEPRPEPFADARDAVNAAWEANRVSQALEQQAETLVTQTTEGGDFPETAEVQTETALTRTAYLDHTPANLMNQVFEMAPGDLRVVTGEDNTVVVRLDEVLPPAETDELNSLADAIAQQLDQSLAQGLFEAYANDLLQQAQPQVNQQALSAVQANFH</sequence>
<evidence type="ECO:0000256" key="4">
    <source>
        <dbReference type="ARBA" id="ARBA00022989"/>
    </source>
</evidence>
<dbReference type="PANTHER" id="PTHR47529:SF1">
    <property type="entry name" value="PERIPLASMIC CHAPERONE PPID"/>
    <property type="match status" value="1"/>
</dbReference>
<evidence type="ECO:0000259" key="8">
    <source>
        <dbReference type="Pfam" id="PF13145"/>
    </source>
</evidence>
<evidence type="ECO:0000256" key="5">
    <source>
        <dbReference type="ARBA" id="ARBA00023136"/>
    </source>
</evidence>
<evidence type="ECO:0000256" key="2">
    <source>
        <dbReference type="ARBA" id="ARBA00022475"/>
    </source>
</evidence>
<dbReference type="InterPro" id="IPR052029">
    <property type="entry name" value="PpiD_chaperone"/>
</dbReference>
<evidence type="ECO:0000256" key="6">
    <source>
        <dbReference type="ARBA" id="ARBA00023186"/>
    </source>
</evidence>
<dbReference type="GO" id="GO:0005886">
    <property type="term" value="C:plasma membrane"/>
    <property type="evidence" value="ECO:0007669"/>
    <property type="project" value="UniProtKB-SubCell"/>
</dbReference>
<feature type="domain" description="PpiC" evidence="8">
    <location>
        <begin position="241"/>
        <end position="360"/>
    </location>
</feature>
<dbReference type="Gene3D" id="1.10.4030.10">
    <property type="entry name" value="Porin chaperone SurA, peptide-binding domain"/>
    <property type="match status" value="1"/>
</dbReference>
<protein>
    <submittedName>
        <fullName evidence="9">Peptidylprolyl isomerase</fullName>
    </submittedName>
</protein>
<evidence type="ECO:0000256" key="1">
    <source>
        <dbReference type="ARBA" id="ARBA00004401"/>
    </source>
</evidence>
<dbReference type="AlphaFoldDB" id="A0A843Y7A3"/>
<dbReference type="Proteomes" id="UP000444174">
    <property type="component" value="Unassembled WGS sequence"/>
</dbReference>
<dbReference type="InterPro" id="IPR000297">
    <property type="entry name" value="PPIase_PpiC"/>
</dbReference>
<dbReference type="PANTHER" id="PTHR47529">
    <property type="entry name" value="PEPTIDYL-PROLYL CIS-TRANS ISOMERASE D"/>
    <property type="match status" value="1"/>
</dbReference>
<keyword evidence="10" id="KW-1185">Reference proteome</keyword>
<organism evidence="9 10">
    <name type="scientific">Tritonibacter litoralis</name>
    <dbReference type="NCBI Taxonomy" id="2662264"/>
    <lineage>
        <taxon>Bacteria</taxon>
        <taxon>Pseudomonadati</taxon>
        <taxon>Pseudomonadota</taxon>
        <taxon>Alphaproteobacteria</taxon>
        <taxon>Rhodobacterales</taxon>
        <taxon>Paracoccaceae</taxon>
        <taxon>Tritonibacter</taxon>
    </lineage>
</organism>
<gene>
    <name evidence="9" type="ORF">GFB49_01085</name>
</gene>